<dbReference type="GO" id="GO:0006355">
    <property type="term" value="P:regulation of DNA-templated transcription"/>
    <property type="evidence" value="ECO:0007669"/>
    <property type="project" value="InterPro"/>
</dbReference>
<reference evidence="5 6" key="1">
    <citation type="journal article" date="2012" name="J. Bacteriol.">
        <title>Complete Genome Sequence of Mycobacterium vaccae Type Strain ATCC 25954.</title>
        <authorList>
            <person name="Ho Y.S."/>
            <person name="Adroub S.A."/>
            <person name="Abadi M."/>
            <person name="Al Alwan B."/>
            <person name="Alkhateeb R."/>
            <person name="Gao G."/>
            <person name="Ragab A."/>
            <person name="Ali S."/>
            <person name="van Soolingen D."/>
            <person name="Bitter W."/>
            <person name="Pain A."/>
            <person name="Abdallah A.M."/>
        </authorList>
    </citation>
    <scope>NUCLEOTIDE SEQUENCE [LARGE SCALE GENOMIC DNA]</scope>
    <source>
        <strain evidence="5 6">ATCC 25954</strain>
    </source>
</reference>
<dbReference type="Gene3D" id="1.10.10.10">
    <property type="entry name" value="Winged helix-like DNA-binding domain superfamily/Winged helix DNA-binding domain"/>
    <property type="match status" value="1"/>
</dbReference>
<evidence type="ECO:0000259" key="4">
    <source>
        <dbReference type="PROSITE" id="PS50043"/>
    </source>
</evidence>
<feature type="domain" description="HTH luxR-type" evidence="4">
    <location>
        <begin position="284"/>
        <end position="349"/>
    </location>
</feature>
<dbReference type="Proteomes" id="UP000006072">
    <property type="component" value="Unassembled WGS sequence"/>
</dbReference>
<sequence>MVAAVHAAAVEPDRWDEALALVRAVFGAGAVGLVRGEGAQRVLRTGDFLDEAAMRAYRDYYRQFDYVLAAVEGSAVGLAHRGAALVALKPRSEFHVDWIRRYGLDDGLFVRLAGSPRPWSFAVAGPRRAELFGCDTVKVLDAFIPQLQRALCTQHTVTELRDRAGHHEHPADAFSAPAAVIAPDMTVAYTNTAAESLLRCGTDVLVTSGRMRLSAPAADTELRRAVSCAARSTGVRSGDSLRVPRSSSPHPLVVHVLPLPDQGDSSALVVVVDPDARREPPKQLLRRVFSLTDSEAEVALRVGRGLGLSAIADELSLSLATVKTHLQHTYQKTDTHRQSDLVRLMLALMP</sequence>
<dbReference type="GO" id="GO:0003677">
    <property type="term" value="F:DNA binding"/>
    <property type="evidence" value="ECO:0007669"/>
    <property type="project" value="UniProtKB-KW"/>
</dbReference>
<dbReference type="PANTHER" id="PTHR44688:SF16">
    <property type="entry name" value="DNA-BINDING TRANSCRIPTIONAL ACTIVATOR DEVR_DOSR"/>
    <property type="match status" value="1"/>
</dbReference>
<dbReference type="InterPro" id="IPR016032">
    <property type="entry name" value="Sig_transdc_resp-reg_C-effctor"/>
</dbReference>
<dbReference type="SUPFAM" id="SSF55785">
    <property type="entry name" value="PYP-like sensor domain (PAS domain)"/>
    <property type="match status" value="1"/>
</dbReference>
<accession>K0USH7</accession>
<evidence type="ECO:0000313" key="5">
    <source>
        <dbReference type="EMBL" id="EJZ05553.1"/>
    </source>
</evidence>
<evidence type="ECO:0000256" key="1">
    <source>
        <dbReference type="ARBA" id="ARBA00023015"/>
    </source>
</evidence>
<dbReference type="InterPro" id="IPR000792">
    <property type="entry name" value="Tscrpt_reg_LuxR_C"/>
</dbReference>
<evidence type="ECO:0000313" key="6">
    <source>
        <dbReference type="Proteomes" id="UP000006072"/>
    </source>
</evidence>
<organism evidence="5 6">
    <name type="scientific">Mycolicibacterium vaccae ATCC 25954</name>
    <dbReference type="NCBI Taxonomy" id="1194972"/>
    <lineage>
        <taxon>Bacteria</taxon>
        <taxon>Bacillati</taxon>
        <taxon>Actinomycetota</taxon>
        <taxon>Actinomycetes</taxon>
        <taxon>Mycobacteriales</taxon>
        <taxon>Mycobacteriaceae</taxon>
        <taxon>Mycolicibacterium</taxon>
    </lineage>
</organism>
<keyword evidence="3" id="KW-0804">Transcription</keyword>
<keyword evidence="6" id="KW-1185">Reference proteome</keyword>
<dbReference type="SMART" id="SM00421">
    <property type="entry name" value="HTH_LUXR"/>
    <property type="match status" value="1"/>
</dbReference>
<dbReference type="EMBL" id="ALQA01000077">
    <property type="protein sequence ID" value="EJZ05553.1"/>
    <property type="molecule type" value="Genomic_DNA"/>
</dbReference>
<gene>
    <name evidence="5" type="ORF">MVAC_24755</name>
</gene>
<keyword evidence="1" id="KW-0805">Transcription regulation</keyword>
<dbReference type="PATRIC" id="fig|1194972.3.peg.4928"/>
<comment type="caution">
    <text evidence="5">The sequence shown here is derived from an EMBL/GenBank/DDBJ whole genome shotgun (WGS) entry which is preliminary data.</text>
</comment>
<dbReference type="CDD" id="cd06170">
    <property type="entry name" value="LuxR_C_like"/>
    <property type="match status" value="1"/>
</dbReference>
<protein>
    <submittedName>
        <fullName evidence="5">LuxR family transcriptional regulator</fullName>
    </submittedName>
</protein>
<dbReference type="PANTHER" id="PTHR44688">
    <property type="entry name" value="DNA-BINDING TRANSCRIPTIONAL ACTIVATOR DEVR_DOSR"/>
    <property type="match status" value="1"/>
</dbReference>
<dbReference type="SUPFAM" id="SSF46894">
    <property type="entry name" value="C-terminal effector domain of the bipartite response regulators"/>
    <property type="match status" value="1"/>
</dbReference>
<evidence type="ECO:0000256" key="2">
    <source>
        <dbReference type="ARBA" id="ARBA00023125"/>
    </source>
</evidence>
<proteinExistence type="predicted"/>
<dbReference type="InterPro" id="IPR036388">
    <property type="entry name" value="WH-like_DNA-bd_sf"/>
</dbReference>
<evidence type="ECO:0000256" key="3">
    <source>
        <dbReference type="ARBA" id="ARBA00023163"/>
    </source>
</evidence>
<dbReference type="PRINTS" id="PR00038">
    <property type="entry name" value="HTHLUXR"/>
</dbReference>
<dbReference type="PROSITE" id="PS50043">
    <property type="entry name" value="HTH_LUXR_2"/>
    <property type="match status" value="1"/>
</dbReference>
<name>K0USH7_MYCVA</name>
<dbReference type="InterPro" id="IPR035965">
    <property type="entry name" value="PAS-like_dom_sf"/>
</dbReference>
<dbReference type="HOGENOM" id="CLU_037939_3_0_11"/>
<dbReference type="eggNOG" id="COG2771">
    <property type="taxonomic scope" value="Bacteria"/>
</dbReference>
<dbReference type="AlphaFoldDB" id="K0USH7"/>
<dbReference type="Pfam" id="PF00196">
    <property type="entry name" value="GerE"/>
    <property type="match status" value="1"/>
</dbReference>
<keyword evidence="2" id="KW-0238">DNA-binding</keyword>